<accession>A0A0A9B1M8</accession>
<proteinExistence type="predicted"/>
<organism evidence="1">
    <name type="scientific">Arundo donax</name>
    <name type="common">Giant reed</name>
    <name type="synonym">Donax arundinaceus</name>
    <dbReference type="NCBI Taxonomy" id="35708"/>
    <lineage>
        <taxon>Eukaryota</taxon>
        <taxon>Viridiplantae</taxon>
        <taxon>Streptophyta</taxon>
        <taxon>Embryophyta</taxon>
        <taxon>Tracheophyta</taxon>
        <taxon>Spermatophyta</taxon>
        <taxon>Magnoliopsida</taxon>
        <taxon>Liliopsida</taxon>
        <taxon>Poales</taxon>
        <taxon>Poaceae</taxon>
        <taxon>PACMAD clade</taxon>
        <taxon>Arundinoideae</taxon>
        <taxon>Arundineae</taxon>
        <taxon>Arundo</taxon>
    </lineage>
</organism>
<name>A0A0A9B1M8_ARUDO</name>
<reference evidence="1" key="2">
    <citation type="journal article" date="2015" name="Data Brief">
        <title>Shoot transcriptome of the giant reed, Arundo donax.</title>
        <authorList>
            <person name="Barrero R.A."/>
            <person name="Guerrero F.D."/>
            <person name="Moolhuijzen P."/>
            <person name="Goolsby J.A."/>
            <person name="Tidwell J."/>
            <person name="Bellgard S.E."/>
            <person name="Bellgard M.I."/>
        </authorList>
    </citation>
    <scope>NUCLEOTIDE SEQUENCE</scope>
    <source>
        <tissue evidence="1">Shoot tissue taken approximately 20 cm above the soil surface</tissue>
    </source>
</reference>
<sequence length="65" mass="7073">MVNIIHRLILFLPSAILRKQIHTGCVCYFSRVVSSYSQAKTFSAKISRSDNASGTLSSSLNLGPS</sequence>
<evidence type="ECO:0000313" key="1">
    <source>
        <dbReference type="EMBL" id="JAD53217.1"/>
    </source>
</evidence>
<dbReference type="EMBL" id="GBRH01244678">
    <property type="protein sequence ID" value="JAD53217.1"/>
    <property type="molecule type" value="Transcribed_RNA"/>
</dbReference>
<reference evidence="1" key="1">
    <citation type="submission" date="2014-09" db="EMBL/GenBank/DDBJ databases">
        <authorList>
            <person name="Magalhaes I.L.F."/>
            <person name="Oliveira U."/>
            <person name="Santos F.R."/>
            <person name="Vidigal T.H.D.A."/>
            <person name="Brescovit A.D."/>
            <person name="Santos A.J."/>
        </authorList>
    </citation>
    <scope>NUCLEOTIDE SEQUENCE</scope>
    <source>
        <tissue evidence="1">Shoot tissue taken approximately 20 cm above the soil surface</tissue>
    </source>
</reference>
<protein>
    <submittedName>
        <fullName evidence="1">Uncharacterized protein</fullName>
    </submittedName>
</protein>
<dbReference type="AlphaFoldDB" id="A0A0A9B1M8"/>